<dbReference type="Pfam" id="PF05426">
    <property type="entry name" value="Alginate_lyase"/>
    <property type="match status" value="1"/>
</dbReference>
<evidence type="ECO:0000259" key="3">
    <source>
        <dbReference type="Pfam" id="PF05426"/>
    </source>
</evidence>
<evidence type="ECO:0000313" key="5">
    <source>
        <dbReference type="Proteomes" id="UP001568894"/>
    </source>
</evidence>
<dbReference type="Gene3D" id="1.50.10.100">
    <property type="entry name" value="Chondroitin AC/alginate lyase"/>
    <property type="match status" value="1"/>
</dbReference>
<keyword evidence="1" id="KW-0732">Signal</keyword>
<evidence type="ECO:0000256" key="1">
    <source>
        <dbReference type="ARBA" id="ARBA00022729"/>
    </source>
</evidence>
<keyword evidence="5" id="KW-1185">Reference proteome</keyword>
<sequence>MIRINLIALFTLLVVTNTTAQVVVWNLKSLEEAKANNSPEIRMIIKEADSKLDKTLITVVDKELTPSSGDIHDYMSMGRYWWPDHTKVDGVPYIRKDGKSNPEIEKLDRYPLSDFATSVESLALAYYLTGNEKYAEKAVANLKIWFINKDTKMNPNMNYGQTIPGINNGLGRGEGILDTYSFFEMLDAVEILKKSKAFTIEDQLAIEDWFKTYVNWLQTAPVAAEEQAAKNNHGTAYDVQLVRYAIFTRNNQLAKKIANNFAENRLFTQIETDGSQPLELARTTGLGYSTFNLTHFLDMAQMAKTLNIDLLNKEFQDGRSILKAVDYLVRFVNKPQSSFPYQQIKDWEGVQEKLRWQLYRVDKMLRKAEYQKYYKDKLQTVKSNTVLY</sequence>
<gene>
    <name evidence="4" type="ORF">QO192_01960</name>
</gene>
<organism evidence="4 5">
    <name type="scientific">Flavobacterium frigidarium</name>
    <dbReference type="NCBI Taxonomy" id="99286"/>
    <lineage>
        <taxon>Bacteria</taxon>
        <taxon>Pseudomonadati</taxon>
        <taxon>Bacteroidota</taxon>
        <taxon>Flavobacteriia</taxon>
        <taxon>Flavobacteriales</taxon>
        <taxon>Flavobacteriaceae</taxon>
        <taxon>Flavobacterium</taxon>
    </lineage>
</organism>
<dbReference type="RefSeq" id="WP_371567547.1">
    <property type="nucleotide sequence ID" value="NZ_JASMRN010000002.1"/>
</dbReference>
<dbReference type="GO" id="GO:0016829">
    <property type="term" value="F:lyase activity"/>
    <property type="evidence" value="ECO:0007669"/>
    <property type="project" value="UniProtKB-KW"/>
</dbReference>
<dbReference type="SUPFAM" id="SSF48230">
    <property type="entry name" value="Chondroitin AC/alginate lyase"/>
    <property type="match status" value="1"/>
</dbReference>
<feature type="domain" description="Alginate lyase" evidence="3">
    <location>
        <begin position="61"/>
        <end position="337"/>
    </location>
</feature>
<comment type="caution">
    <text evidence="4">The sequence shown here is derived from an EMBL/GenBank/DDBJ whole genome shotgun (WGS) entry which is preliminary data.</text>
</comment>
<evidence type="ECO:0000313" key="4">
    <source>
        <dbReference type="EMBL" id="MEZ7514040.1"/>
    </source>
</evidence>
<reference evidence="4 5" key="1">
    <citation type="submission" date="2023-05" db="EMBL/GenBank/DDBJ databases">
        <title>Adaptations of aquatic viruses from atmosphere-close ecosystems of the Central Arctic Ocean.</title>
        <authorList>
            <person name="Rahlff J."/>
            <person name="Holmfeldt K."/>
        </authorList>
    </citation>
    <scope>NUCLEOTIDE SEQUENCE [LARGE SCALE GENOMIC DNA]</scope>
    <source>
        <strain evidence="4 5">Arc14</strain>
    </source>
</reference>
<evidence type="ECO:0000256" key="2">
    <source>
        <dbReference type="ARBA" id="ARBA00023239"/>
    </source>
</evidence>
<proteinExistence type="predicted"/>
<dbReference type="Proteomes" id="UP001568894">
    <property type="component" value="Unassembled WGS sequence"/>
</dbReference>
<keyword evidence="2 4" id="KW-0456">Lyase</keyword>
<accession>A0ABV4KBF8</accession>
<name>A0ABV4KBF8_9FLAO</name>
<dbReference type="EMBL" id="JASMRN010000002">
    <property type="protein sequence ID" value="MEZ7514040.1"/>
    <property type="molecule type" value="Genomic_DNA"/>
</dbReference>
<dbReference type="InterPro" id="IPR008397">
    <property type="entry name" value="Alginate_lyase_dom"/>
</dbReference>
<protein>
    <submittedName>
        <fullName evidence="4">Alginate lyase family protein</fullName>
    </submittedName>
</protein>
<dbReference type="InterPro" id="IPR008929">
    <property type="entry name" value="Chondroitin_lyas"/>
</dbReference>